<keyword evidence="2" id="KW-1185">Reference proteome</keyword>
<dbReference type="RefSeq" id="WP_224416198.1">
    <property type="nucleotide sequence ID" value="NZ_JAGXFC010000001.1"/>
</dbReference>
<comment type="caution">
    <text evidence="1">The sequence shown here is derived from an EMBL/GenBank/DDBJ whole genome shotgun (WGS) entry which is preliminary data.</text>
</comment>
<dbReference type="InterPro" id="IPR017034">
    <property type="entry name" value="Abi_system_AbiD/AbiF"/>
</dbReference>
<reference evidence="1 2" key="1">
    <citation type="submission" date="2021-05" db="EMBL/GenBank/DDBJ databases">
        <title>Petroleum and Energy Research Collection (APPE): ex situ preservation of microbial diversity associated with the oil industry and exploitation of its biotechnological potential.</title>
        <authorList>
            <person name="Paixao C.T.M."/>
            <person name="Gomes M.B."/>
            <person name="Oliveira V.M."/>
        </authorList>
    </citation>
    <scope>NUCLEOTIDE SEQUENCE [LARGE SCALE GENOMIC DNA]</scope>
    <source>
        <strain evidence="1 2">LIT2</strain>
    </source>
</reference>
<protein>
    <submittedName>
        <fullName evidence="1">Abi family protein</fullName>
    </submittedName>
</protein>
<sequence length="299" mass="35848">MRFNKPPLTHDAQLDLLIQRGLTVPDRQRALHYLRHLNYYRLGAYWLPFEADHQTHLFRPGTALDDVLNLYIFDREFRLLVMDAIERIEVSIRTDWAYHMAHTHGPHCHLDRSLFKPAWRYEERRHSLEKEVQRSQETFIRHLREKYDEPLPPIWALVEVMTFGQLSQWLANTRQRRDRNAVAREYDFDESVLCSVLHHLSTVRNLCAHHARLWNREFTLLPKLPSKRPQPLVGSLHNGDNRKIYNTLTLMAYLMDAVNPRHHWRERLIQLIDQHGVDTSAMGFPDDWRARQLWMARPH</sequence>
<dbReference type="InterPro" id="IPR011664">
    <property type="entry name" value="Abi_system_AbiD/AbiF-like"/>
</dbReference>
<proteinExistence type="predicted"/>
<accession>A0ABS7WW43</accession>
<evidence type="ECO:0000313" key="1">
    <source>
        <dbReference type="EMBL" id="MBZ9566823.1"/>
    </source>
</evidence>
<name>A0ABS7WW43_9GAMM</name>
<dbReference type="EMBL" id="JAGXFD010000001">
    <property type="protein sequence ID" value="MBZ9566823.1"/>
    <property type="molecule type" value="Genomic_DNA"/>
</dbReference>
<dbReference type="Pfam" id="PF07751">
    <property type="entry name" value="Abi_2"/>
    <property type="match status" value="1"/>
</dbReference>
<evidence type="ECO:0000313" key="2">
    <source>
        <dbReference type="Proteomes" id="UP001319883"/>
    </source>
</evidence>
<dbReference type="PIRSF" id="PIRSF034934">
    <property type="entry name" value="AbiF_AbiD"/>
    <property type="match status" value="1"/>
</dbReference>
<organism evidence="1 2">
    <name type="scientific">Modicisalibacter tunisiensis</name>
    <dbReference type="NCBI Taxonomy" id="390637"/>
    <lineage>
        <taxon>Bacteria</taxon>
        <taxon>Pseudomonadati</taxon>
        <taxon>Pseudomonadota</taxon>
        <taxon>Gammaproteobacteria</taxon>
        <taxon>Oceanospirillales</taxon>
        <taxon>Halomonadaceae</taxon>
        <taxon>Modicisalibacter</taxon>
    </lineage>
</organism>
<dbReference type="Proteomes" id="UP001319883">
    <property type="component" value="Unassembled WGS sequence"/>
</dbReference>
<gene>
    <name evidence="1" type="ORF">KGQ91_03870</name>
</gene>